<dbReference type="AlphaFoldDB" id="A0A1Q2CC07"/>
<evidence type="ECO:0000313" key="2">
    <source>
        <dbReference type="Proteomes" id="UP000188324"/>
    </source>
</evidence>
<name>A0A1Q2CC07_9ACTN</name>
<sequence length="460" mass="50024">MGKKVKGALRLDVPFSSDAPQLTSGAVGLPRIVKHPGQSCEVTVTVLDAPDARLQRAGVTVAHRVVDGRGEWLLSAPGWGPALPESRVEPVGASGDLPDDFTRLIRPILRRGVLGTLATLELERDEWALRSEEGEDAALVRDERVTVTRSGMITSRYREIEITPTGLLTGQQREFLLSSGLAVGATVVDAFPSAQSRIGAPATGLTSFPRPRDPGPDATLEEYVSAVFTRHLDQIVRAELARRAGDGDVAHVDALLWAFGRDLRGLASVLEPSWREDIERALDGLPFTSPADIEAPVLDVIEALVGAARAPQLGDLAHEPAARVLFDKAEQATVILAERCRGLAVDSPDEVWHGALRAAEQLEVVLEVAAPVLPKGRDRMARMLGEVTEGLRRGALGAFVGDPELDGLSAAQAYQLGRETERKRAGIADVRQEFVDRWPELFREARKLVDKARRRRERKR</sequence>
<protein>
    <submittedName>
        <fullName evidence="1">Uncharacterized protein</fullName>
    </submittedName>
</protein>
<dbReference type="SUPFAM" id="SSF55154">
    <property type="entry name" value="CYTH-like phosphatases"/>
    <property type="match status" value="1"/>
</dbReference>
<dbReference type="OrthoDB" id="3726668at2"/>
<gene>
    <name evidence="1" type="ORF">RPIT_01460</name>
</gene>
<dbReference type="EMBL" id="CP019605">
    <property type="protein sequence ID" value="AQP43644.1"/>
    <property type="molecule type" value="Genomic_DNA"/>
</dbReference>
<accession>A0A1Q2CC07</accession>
<dbReference type="InterPro" id="IPR033469">
    <property type="entry name" value="CYTH-like_dom_sf"/>
</dbReference>
<dbReference type="Proteomes" id="UP000188324">
    <property type="component" value="Chromosome"/>
</dbReference>
<keyword evidence="2" id="KW-1185">Reference proteome</keyword>
<reference evidence="1 2" key="1">
    <citation type="journal article" date="2016" name="Int. J. Syst. Evol. Microbiol.">
        <title>Tessaracoccus flavus sp. nov., isolated from the drainage system of a lindane-producing factory.</title>
        <authorList>
            <person name="Kumari R."/>
            <person name="Singh P."/>
            <person name="Schumann P."/>
            <person name="Lal R."/>
        </authorList>
    </citation>
    <scope>NUCLEOTIDE SEQUENCE [LARGE SCALE GENOMIC DNA]</scope>
    <source>
        <strain evidence="1 2">RP1T</strain>
    </source>
</reference>
<dbReference type="STRING" id="1610493.RPIT_01460"/>
<evidence type="ECO:0000313" key="1">
    <source>
        <dbReference type="EMBL" id="AQP43644.1"/>
    </source>
</evidence>
<dbReference type="RefSeq" id="WP_077339844.1">
    <property type="nucleotide sequence ID" value="NZ_CP019605.1"/>
</dbReference>
<proteinExistence type="predicted"/>
<dbReference type="KEGG" id="tfl:RPIT_01460"/>
<organism evidence="1 2">
    <name type="scientific">Tessaracoccus flavus</name>
    <dbReference type="NCBI Taxonomy" id="1610493"/>
    <lineage>
        <taxon>Bacteria</taxon>
        <taxon>Bacillati</taxon>
        <taxon>Actinomycetota</taxon>
        <taxon>Actinomycetes</taxon>
        <taxon>Propionibacteriales</taxon>
        <taxon>Propionibacteriaceae</taxon>
        <taxon>Tessaracoccus</taxon>
    </lineage>
</organism>